<protein>
    <recommendedName>
        <fullName evidence="7">Ion transport domain-containing protein</fullName>
    </recommendedName>
</protein>
<sequence>MFQDLLGQALVEIARGHEEELCRVTEALRTENANLTSQLTRLQMQLSSASQLPSADAPPKPPPLDMPNAAPPLPPPELSSLPGTVDHGDEGELEAVPGTVDHGDELAGAQSQEAPGLPMARLFSCEPDVTEQLQECPSQKSELPVNSPSQRSQLPAHMSQSQSVLRLTPLGLTSENSFTLEAVPPSNHTVQLHPLWRQACVSSKRASSTRGSQSPGLHKLMFTPVHVVERVADGSCCWNCLNSLVMDPGSNKRRAFEVFGLLLIFYDLVWWPAQIFGYTSVPFTDVILWLSSAFWKCDLLMSFFVGFTIHDQGLIEMRVSKVARHYAMTWLPIDLSLVLLDSTLNALILLSDHKVADLGGDTFLAKVPYLRMIRLLRLIKATNIISDLSDRIQSETTRILVRVLKLLFFIMLINHLVACCWYAVGISDLEREDTWVKANDLNGKGKVYAYTTALHWSMTQFTPASMEVVPVNELERSFTICVIVSAMVIFSSFISTITNAMNQLKNLNSERNAELVKLRRFFSERRVSASLVARISSCIHQSTKLTSSRVHSEDISILELLPVSLKCDLAEEVFAPTLCAHPFFLTWGGYYPRECKRLCLAARSLSLNAQDELFNTGQASGSMYFLTSGAMVFTRDDRELAELPAFVSPGQWLAEPSLWIQWKHVGHVSSTENCELVSLHCEPAIKVLAQNTSTISGARRYARTFAAYFDRQPDRLSDVWADMDVIEAFVSEAFIRHEKELLRQVLVSTVMKDLVRPGPLSRMSSRLSSNSMDAFPDEQTNLTALEERVRKYSADGQKRKEALGLRGSDSEGSCDGSVNPPVFRDPQSTPSIGRGTFGLNGLNVVPGITSAFRVLTRKT</sequence>
<organism evidence="8 9">
    <name type="scientific">Polarella glacialis</name>
    <name type="common">Dinoflagellate</name>
    <dbReference type="NCBI Taxonomy" id="89957"/>
    <lineage>
        <taxon>Eukaryota</taxon>
        <taxon>Sar</taxon>
        <taxon>Alveolata</taxon>
        <taxon>Dinophyceae</taxon>
        <taxon>Suessiales</taxon>
        <taxon>Suessiaceae</taxon>
        <taxon>Polarella</taxon>
    </lineage>
</organism>
<name>A0A813HCL4_POLGL</name>
<dbReference type="Gene3D" id="1.10.287.70">
    <property type="match status" value="1"/>
</dbReference>
<dbReference type="GO" id="GO:0003254">
    <property type="term" value="P:regulation of membrane depolarization"/>
    <property type="evidence" value="ECO:0007669"/>
    <property type="project" value="TreeGrafter"/>
</dbReference>
<feature type="region of interest" description="Disordered" evidence="5">
    <location>
        <begin position="796"/>
        <end position="834"/>
    </location>
</feature>
<accession>A0A813HCL4</accession>
<evidence type="ECO:0000256" key="3">
    <source>
        <dbReference type="ARBA" id="ARBA00022989"/>
    </source>
</evidence>
<evidence type="ECO:0000256" key="5">
    <source>
        <dbReference type="SAM" id="MobiDB-lite"/>
    </source>
</evidence>
<comment type="caution">
    <text evidence="8">The sequence shown here is derived from an EMBL/GenBank/DDBJ whole genome shotgun (WGS) entry which is preliminary data.</text>
</comment>
<evidence type="ECO:0000256" key="4">
    <source>
        <dbReference type="ARBA" id="ARBA00023136"/>
    </source>
</evidence>
<keyword evidence="3 6" id="KW-1133">Transmembrane helix</keyword>
<keyword evidence="2 6" id="KW-0812">Transmembrane</keyword>
<dbReference type="PANTHER" id="PTHR45689:SF5">
    <property type="entry name" value="I[[H]] CHANNEL, ISOFORM E"/>
    <property type="match status" value="1"/>
</dbReference>
<dbReference type="OMA" id="MASSMEY"/>
<dbReference type="GO" id="GO:0035725">
    <property type="term" value="P:sodium ion transmembrane transport"/>
    <property type="evidence" value="ECO:0007669"/>
    <property type="project" value="TreeGrafter"/>
</dbReference>
<feature type="transmembrane region" description="Helical" evidence="6">
    <location>
        <begin position="255"/>
        <end position="274"/>
    </location>
</feature>
<comment type="subcellular location">
    <subcellularLocation>
        <location evidence="1">Membrane</location>
        <topology evidence="1">Multi-pass membrane protein</topology>
    </subcellularLocation>
</comment>
<dbReference type="InterPro" id="IPR018490">
    <property type="entry name" value="cNMP-bd_dom_sf"/>
</dbReference>
<dbReference type="InterPro" id="IPR014710">
    <property type="entry name" value="RmlC-like_jellyroll"/>
</dbReference>
<dbReference type="GO" id="GO:0098855">
    <property type="term" value="C:HCN channel complex"/>
    <property type="evidence" value="ECO:0007669"/>
    <property type="project" value="TreeGrafter"/>
</dbReference>
<dbReference type="InterPro" id="IPR005821">
    <property type="entry name" value="Ion_trans_dom"/>
</dbReference>
<evidence type="ECO:0000259" key="7">
    <source>
        <dbReference type="Pfam" id="PF00520"/>
    </source>
</evidence>
<feature type="transmembrane region" description="Helical" evidence="6">
    <location>
        <begin position="399"/>
        <end position="424"/>
    </location>
</feature>
<dbReference type="GO" id="GO:0005249">
    <property type="term" value="F:voltage-gated potassium channel activity"/>
    <property type="evidence" value="ECO:0007669"/>
    <property type="project" value="TreeGrafter"/>
</dbReference>
<dbReference type="OrthoDB" id="421226at2759"/>
<dbReference type="SUPFAM" id="SSF51206">
    <property type="entry name" value="cAMP-binding domain-like"/>
    <property type="match status" value="1"/>
</dbReference>
<dbReference type="EMBL" id="CAJNNV010031347">
    <property type="protein sequence ID" value="CAE8635769.1"/>
    <property type="molecule type" value="Genomic_DNA"/>
</dbReference>
<reference evidence="8" key="1">
    <citation type="submission" date="2021-02" db="EMBL/GenBank/DDBJ databases">
        <authorList>
            <person name="Dougan E. K."/>
            <person name="Rhodes N."/>
            <person name="Thang M."/>
            <person name="Chan C."/>
        </authorList>
    </citation>
    <scope>NUCLEOTIDE SEQUENCE</scope>
</reference>
<feature type="region of interest" description="Disordered" evidence="5">
    <location>
        <begin position="131"/>
        <end position="159"/>
    </location>
</feature>
<dbReference type="Gene3D" id="2.60.120.10">
    <property type="entry name" value="Jelly Rolls"/>
    <property type="match status" value="1"/>
</dbReference>
<proteinExistence type="predicted"/>
<evidence type="ECO:0000256" key="2">
    <source>
        <dbReference type="ARBA" id="ARBA00022692"/>
    </source>
</evidence>
<dbReference type="AlphaFoldDB" id="A0A813HCL4"/>
<keyword evidence="4 6" id="KW-0472">Membrane</keyword>
<dbReference type="PANTHER" id="PTHR45689">
    <property type="entry name" value="I[[H]] CHANNEL, ISOFORM E"/>
    <property type="match status" value="1"/>
</dbReference>
<feature type="domain" description="Ion transport" evidence="7">
    <location>
        <begin position="254"/>
        <end position="505"/>
    </location>
</feature>
<evidence type="ECO:0000313" key="8">
    <source>
        <dbReference type="EMBL" id="CAE8635769.1"/>
    </source>
</evidence>
<dbReference type="Proteomes" id="UP000654075">
    <property type="component" value="Unassembled WGS sequence"/>
</dbReference>
<feature type="compositionally biased region" description="Pro residues" evidence="5">
    <location>
        <begin position="56"/>
        <end position="77"/>
    </location>
</feature>
<evidence type="ECO:0000256" key="1">
    <source>
        <dbReference type="ARBA" id="ARBA00004141"/>
    </source>
</evidence>
<keyword evidence="9" id="KW-1185">Reference proteome</keyword>
<dbReference type="InterPro" id="IPR051413">
    <property type="entry name" value="K/Na_HCN_channel"/>
</dbReference>
<evidence type="ECO:0000256" key="6">
    <source>
        <dbReference type="SAM" id="Phobius"/>
    </source>
</evidence>
<dbReference type="Pfam" id="PF00520">
    <property type="entry name" value="Ion_trans"/>
    <property type="match status" value="1"/>
</dbReference>
<dbReference type="SUPFAM" id="SSF81324">
    <property type="entry name" value="Voltage-gated potassium channels"/>
    <property type="match status" value="1"/>
</dbReference>
<evidence type="ECO:0000313" key="9">
    <source>
        <dbReference type="Proteomes" id="UP000654075"/>
    </source>
</evidence>
<feature type="transmembrane region" description="Helical" evidence="6">
    <location>
        <begin position="286"/>
        <end position="309"/>
    </location>
</feature>
<feature type="region of interest" description="Disordered" evidence="5">
    <location>
        <begin position="44"/>
        <end position="104"/>
    </location>
</feature>
<gene>
    <name evidence="8" type="ORF">PGLA1383_LOCUS51338</name>
</gene>